<gene>
    <name evidence="2" type="ORF">SAMN05216234_11171</name>
</gene>
<evidence type="ECO:0000313" key="3">
    <source>
        <dbReference type="Proteomes" id="UP000199227"/>
    </source>
</evidence>
<evidence type="ECO:0000259" key="1">
    <source>
        <dbReference type="PROSITE" id="PS51192"/>
    </source>
</evidence>
<dbReference type="OrthoDB" id="5368770at2"/>
<dbReference type="SUPFAM" id="SSF52540">
    <property type="entry name" value="P-loop containing nucleoside triphosphate hydrolases"/>
    <property type="match status" value="2"/>
</dbReference>
<keyword evidence="3" id="KW-1185">Reference proteome</keyword>
<name>A0A1I5NQB0_9BACT</name>
<dbReference type="InterPro" id="IPR014001">
    <property type="entry name" value="Helicase_ATP-bd"/>
</dbReference>
<protein>
    <recommendedName>
        <fullName evidence="1">Helicase ATP-binding domain-containing protein</fullName>
    </recommendedName>
</protein>
<organism evidence="2 3">
    <name type="scientific">Hydrogenimonas thermophila</name>
    <dbReference type="NCBI Taxonomy" id="223786"/>
    <lineage>
        <taxon>Bacteria</taxon>
        <taxon>Pseudomonadati</taxon>
        <taxon>Campylobacterota</taxon>
        <taxon>Epsilonproteobacteria</taxon>
        <taxon>Campylobacterales</taxon>
        <taxon>Hydrogenimonadaceae</taxon>
        <taxon>Hydrogenimonas</taxon>
    </lineage>
</organism>
<dbReference type="EMBL" id="FOXB01000011">
    <property type="protein sequence ID" value="SFP23993.1"/>
    <property type="molecule type" value="Genomic_DNA"/>
</dbReference>
<dbReference type="STRING" id="223786.SAMN05216234_11171"/>
<proteinExistence type="predicted"/>
<dbReference type="RefSeq" id="WP_092911929.1">
    <property type="nucleotide sequence ID" value="NZ_FOXB01000011.1"/>
</dbReference>
<sequence>MAITLLLLQIQGSKQIQKLIIQHLLAIVQAPERSGKTLMVIDAVEHLTCKKILVITKKAAISGWEDDLKKYEAKKDYTVINYESLHKVSGDFDLIIIDEFHYAISSFPKTPAKAKLIRNNWLNVPKILISATPAAESASQWFHPLWLCGSHPFSKYKNFYSWARLFVNKKQRFIMGRAINDYSEAKTDRIMDEVRPYLLQITREQTGFKYQPKIVPHYVELGPRTMELLATLQRDRVLAGFVADTPIKLINGLYQIECGCLKIDDEYHDTGGREYVNYIKEHWGDTKDVAIMTRWIGQRKIFEKEFKNALILSSHSHAEGVELSHIEHLIIASMDYSTARFQQRNARQASMHRKTPINVHILMTRGGVSEAVFEAVALKHKDFKARMFINRHPKGF</sequence>
<dbReference type="AlphaFoldDB" id="A0A1I5NQB0"/>
<reference evidence="2 3" key="1">
    <citation type="submission" date="2016-10" db="EMBL/GenBank/DDBJ databases">
        <authorList>
            <person name="de Groot N.N."/>
        </authorList>
    </citation>
    <scope>NUCLEOTIDE SEQUENCE [LARGE SCALE GENOMIC DNA]</scope>
    <source>
        <strain evidence="2 3">EP1-55-1</strain>
    </source>
</reference>
<feature type="domain" description="Helicase ATP-binding" evidence="1">
    <location>
        <begin position="1"/>
        <end position="151"/>
    </location>
</feature>
<dbReference type="InterPro" id="IPR027417">
    <property type="entry name" value="P-loop_NTPase"/>
</dbReference>
<dbReference type="Gene3D" id="3.40.50.300">
    <property type="entry name" value="P-loop containing nucleotide triphosphate hydrolases"/>
    <property type="match status" value="2"/>
</dbReference>
<evidence type="ECO:0000313" key="2">
    <source>
        <dbReference type="EMBL" id="SFP23993.1"/>
    </source>
</evidence>
<dbReference type="PROSITE" id="PS51192">
    <property type="entry name" value="HELICASE_ATP_BIND_1"/>
    <property type="match status" value="1"/>
</dbReference>
<accession>A0A1I5NQB0</accession>
<dbReference type="Proteomes" id="UP000199227">
    <property type="component" value="Unassembled WGS sequence"/>
</dbReference>